<dbReference type="AlphaFoldDB" id="A0A2P5TLK4"/>
<dbReference type="GO" id="GO:0009236">
    <property type="term" value="P:cobalamin biosynthetic process"/>
    <property type="evidence" value="ECO:0007669"/>
    <property type="project" value="UniProtKB-UniPathway"/>
</dbReference>
<proteinExistence type="predicted"/>
<gene>
    <name evidence="1" type="ORF">UN63_10100</name>
</gene>
<organism evidence="1 2">
    <name type="scientific">Oceanisphaera arctica</name>
    <dbReference type="NCBI Taxonomy" id="641510"/>
    <lineage>
        <taxon>Bacteria</taxon>
        <taxon>Pseudomonadati</taxon>
        <taxon>Pseudomonadota</taxon>
        <taxon>Gammaproteobacteria</taxon>
        <taxon>Aeromonadales</taxon>
        <taxon>Aeromonadaceae</taxon>
        <taxon>Oceanisphaera</taxon>
    </lineage>
</organism>
<accession>A0A2P5TLK4</accession>
<evidence type="ECO:0008006" key="3">
    <source>
        <dbReference type="Google" id="ProtNLM"/>
    </source>
</evidence>
<dbReference type="GO" id="GO:0000166">
    <property type="term" value="F:nucleotide binding"/>
    <property type="evidence" value="ECO:0007669"/>
    <property type="project" value="InterPro"/>
</dbReference>
<name>A0A2P5TLK4_9GAMM</name>
<keyword evidence="2" id="KW-1185">Reference proteome</keyword>
<dbReference type="Pfam" id="PF02283">
    <property type="entry name" value="CobU"/>
    <property type="match status" value="1"/>
</dbReference>
<protein>
    <recommendedName>
        <fullName evidence="3">Adenosylcobinamide-phosphate guanylyltransferase</fullName>
    </recommendedName>
</protein>
<dbReference type="Proteomes" id="UP000242231">
    <property type="component" value="Unassembled WGS sequence"/>
</dbReference>
<dbReference type="UniPathway" id="UPA00148">
    <property type="reaction ID" value="UER00236"/>
</dbReference>
<sequence length="37" mass="4077">MEAPIALAEALAELQDYDAVMIDCLTLWLSNCLHQGN</sequence>
<reference evidence="2" key="1">
    <citation type="submission" date="2016-11" db="EMBL/GenBank/DDBJ databases">
        <authorList>
            <person name="Sisinthy S."/>
            <person name="Ara S."/>
            <person name="Gundlapally S.R."/>
        </authorList>
    </citation>
    <scope>NUCLEOTIDE SEQUENCE [LARGE SCALE GENOMIC DNA]</scope>
    <source>
        <strain evidence="2">V1-41</strain>
    </source>
</reference>
<dbReference type="GO" id="GO:0043752">
    <property type="term" value="F:adenosylcobinamide kinase activity"/>
    <property type="evidence" value="ECO:0007669"/>
    <property type="project" value="InterPro"/>
</dbReference>
<dbReference type="InterPro" id="IPR003203">
    <property type="entry name" value="CobU/CobP"/>
</dbReference>
<evidence type="ECO:0000313" key="2">
    <source>
        <dbReference type="Proteomes" id="UP000242231"/>
    </source>
</evidence>
<comment type="caution">
    <text evidence="1">The sequence shown here is derived from an EMBL/GenBank/DDBJ whole genome shotgun (WGS) entry which is preliminary data.</text>
</comment>
<evidence type="ECO:0000313" key="1">
    <source>
        <dbReference type="EMBL" id="PPL16119.1"/>
    </source>
</evidence>
<dbReference type="Gene3D" id="3.40.50.300">
    <property type="entry name" value="P-loop containing nucleotide triphosphate hydrolases"/>
    <property type="match status" value="1"/>
</dbReference>
<dbReference type="InterPro" id="IPR027417">
    <property type="entry name" value="P-loop_NTPase"/>
</dbReference>
<dbReference type="EMBL" id="MPZM01000020">
    <property type="protein sequence ID" value="PPL16119.1"/>
    <property type="molecule type" value="Genomic_DNA"/>
</dbReference>